<organism evidence="1 2">
    <name type="scientific">Clavelina lepadiformis</name>
    <name type="common">Light-bulb sea squirt</name>
    <name type="synonym">Ascidia lepadiformis</name>
    <dbReference type="NCBI Taxonomy" id="159417"/>
    <lineage>
        <taxon>Eukaryota</taxon>
        <taxon>Metazoa</taxon>
        <taxon>Chordata</taxon>
        <taxon>Tunicata</taxon>
        <taxon>Ascidiacea</taxon>
        <taxon>Aplousobranchia</taxon>
        <taxon>Clavelinidae</taxon>
        <taxon>Clavelina</taxon>
    </lineage>
</organism>
<evidence type="ECO:0000313" key="2">
    <source>
        <dbReference type="Proteomes" id="UP001642483"/>
    </source>
</evidence>
<accession>A0ABP0FNB4</accession>
<evidence type="ECO:0000313" key="1">
    <source>
        <dbReference type="EMBL" id="CAK8681134.1"/>
    </source>
</evidence>
<protein>
    <submittedName>
        <fullName evidence="1">Uncharacterized protein</fullName>
    </submittedName>
</protein>
<name>A0ABP0FNB4_CLALP</name>
<dbReference type="EMBL" id="CAWYQH010000079">
    <property type="protein sequence ID" value="CAK8681134.1"/>
    <property type="molecule type" value="Genomic_DNA"/>
</dbReference>
<sequence>MPLYFIPPKTRSLFVCRRNRNWRLKDFLEEENCVEVFFTLRNESKPGGKIRQLHRENEEALANQKSDFSKSAFPLQHFRCAGECIAMKNTYDTPY</sequence>
<dbReference type="Proteomes" id="UP001642483">
    <property type="component" value="Unassembled WGS sequence"/>
</dbReference>
<proteinExistence type="predicted"/>
<gene>
    <name evidence="1" type="ORF">CVLEPA_LOCUS11369</name>
</gene>
<keyword evidence="2" id="KW-1185">Reference proteome</keyword>
<reference evidence="1 2" key="1">
    <citation type="submission" date="2024-02" db="EMBL/GenBank/DDBJ databases">
        <authorList>
            <person name="Daric V."/>
            <person name="Darras S."/>
        </authorList>
    </citation>
    <scope>NUCLEOTIDE SEQUENCE [LARGE SCALE GENOMIC DNA]</scope>
</reference>
<comment type="caution">
    <text evidence="1">The sequence shown here is derived from an EMBL/GenBank/DDBJ whole genome shotgun (WGS) entry which is preliminary data.</text>
</comment>